<sequence length="146" mass="15932">MSEDGKTSDAVDAQVLRSGTIRVRSEDDILRARQEARAVAEEIGFSTTDVTRIVTGVSELARNMHLYAEDGIMTWREIEAGRDSGIELVFDDEGPGIDDIQGVLRAEHSTSGGMGRGIQGTKKLMDAFDLTSNAEDGTTITVRKWQ</sequence>
<evidence type="ECO:0000313" key="3">
    <source>
        <dbReference type="Proteomes" id="UP000315385"/>
    </source>
</evidence>
<dbReference type="OrthoDB" id="125498at2157"/>
<keyword evidence="2" id="KW-0547">Nucleotide-binding</keyword>
<dbReference type="InterPro" id="IPR003594">
    <property type="entry name" value="HATPase_dom"/>
</dbReference>
<organism evidence="2 3">
    <name type="scientific">Halonotius roseus</name>
    <dbReference type="NCBI Taxonomy" id="2511997"/>
    <lineage>
        <taxon>Archaea</taxon>
        <taxon>Methanobacteriati</taxon>
        <taxon>Methanobacteriota</taxon>
        <taxon>Stenosarchaea group</taxon>
        <taxon>Halobacteria</taxon>
        <taxon>Halobacteriales</taxon>
        <taxon>Haloferacaceae</taxon>
        <taxon>Halonotius</taxon>
    </lineage>
</organism>
<dbReference type="Gene3D" id="3.30.565.10">
    <property type="entry name" value="Histidine kinase-like ATPase, C-terminal domain"/>
    <property type="match status" value="1"/>
</dbReference>
<dbReference type="CDD" id="cd16934">
    <property type="entry name" value="HATPase_RsbT-like"/>
    <property type="match status" value="1"/>
</dbReference>
<feature type="domain" description="Histidine kinase/HSP90-like ATPase" evidence="1">
    <location>
        <begin position="29"/>
        <end position="144"/>
    </location>
</feature>
<accession>A0A544QPN9</accession>
<dbReference type="RefSeq" id="WP_142441980.1">
    <property type="nucleotide sequence ID" value="NZ_SESI01000001.1"/>
</dbReference>
<name>A0A544QPN9_9EURY</name>
<dbReference type="Proteomes" id="UP000315385">
    <property type="component" value="Unassembled WGS sequence"/>
</dbReference>
<protein>
    <submittedName>
        <fullName evidence="2">ATP-binding protein</fullName>
    </submittedName>
</protein>
<comment type="caution">
    <text evidence="2">The sequence shown here is derived from an EMBL/GenBank/DDBJ whole genome shotgun (WGS) entry which is preliminary data.</text>
</comment>
<evidence type="ECO:0000313" key="2">
    <source>
        <dbReference type="EMBL" id="TQQ81407.1"/>
    </source>
</evidence>
<evidence type="ECO:0000259" key="1">
    <source>
        <dbReference type="Pfam" id="PF13581"/>
    </source>
</evidence>
<dbReference type="Pfam" id="PF13581">
    <property type="entry name" value="HATPase_c_2"/>
    <property type="match status" value="1"/>
</dbReference>
<dbReference type="GO" id="GO:0005524">
    <property type="term" value="F:ATP binding"/>
    <property type="evidence" value="ECO:0007669"/>
    <property type="project" value="UniProtKB-KW"/>
</dbReference>
<dbReference type="AlphaFoldDB" id="A0A544QPN9"/>
<reference evidence="2 3" key="1">
    <citation type="submission" date="2019-02" db="EMBL/GenBank/DDBJ databases">
        <title>Halonotius sp. a new haloqrchaeon isolated from saline water.</title>
        <authorList>
            <person name="Duran-Viseras A."/>
            <person name="Sanchez-Porro C."/>
            <person name="Ventosa A."/>
        </authorList>
    </citation>
    <scope>NUCLEOTIDE SEQUENCE [LARGE SCALE GENOMIC DNA]</scope>
    <source>
        <strain evidence="2 3">F9-27</strain>
    </source>
</reference>
<dbReference type="EMBL" id="SESI01000001">
    <property type="protein sequence ID" value="TQQ81407.1"/>
    <property type="molecule type" value="Genomic_DNA"/>
</dbReference>
<proteinExistence type="predicted"/>
<dbReference type="SUPFAM" id="SSF55874">
    <property type="entry name" value="ATPase domain of HSP90 chaperone/DNA topoisomerase II/histidine kinase"/>
    <property type="match status" value="1"/>
</dbReference>
<keyword evidence="2" id="KW-0067">ATP-binding</keyword>
<keyword evidence="3" id="KW-1185">Reference proteome</keyword>
<dbReference type="InterPro" id="IPR036890">
    <property type="entry name" value="HATPase_C_sf"/>
</dbReference>
<gene>
    <name evidence="2" type="ORF">EWF95_00215</name>
</gene>